<evidence type="ECO:0000313" key="2">
    <source>
        <dbReference type="Proteomes" id="UP001287356"/>
    </source>
</evidence>
<name>A0AAE0JTF7_9PEZI</name>
<protein>
    <recommendedName>
        <fullName evidence="3">F-box domain-containing protein</fullName>
    </recommendedName>
</protein>
<accession>A0AAE0JTF7</accession>
<dbReference type="Proteomes" id="UP001287356">
    <property type="component" value="Unassembled WGS sequence"/>
</dbReference>
<gene>
    <name evidence="1" type="ORF">B0T24DRAFT_110414</name>
</gene>
<dbReference type="InterPro" id="IPR038883">
    <property type="entry name" value="AN11006-like"/>
</dbReference>
<evidence type="ECO:0008006" key="3">
    <source>
        <dbReference type="Google" id="ProtNLM"/>
    </source>
</evidence>
<keyword evidence="2" id="KW-1185">Reference proteome</keyword>
<proteinExistence type="predicted"/>
<reference evidence="1" key="2">
    <citation type="submission" date="2023-06" db="EMBL/GenBank/DDBJ databases">
        <authorList>
            <consortium name="Lawrence Berkeley National Laboratory"/>
            <person name="Haridas S."/>
            <person name="Hensen N."/>
            <person name="Bonometti L."/>
            <person name="Westerberg I."/>
            <person name="Brannstrom I.O."/>
            <person name="Guillou S."/>
            <person name="Cros-Aarteil S."/>
            <person name="Calhoun S."/>
            <person name="Kuo A."/>
            <person name="Mondo S."/>
            <person name="Pangilinan J."/>
            <person name="Riley R."/>
            <person name="Labutti K."/>
            <person name="Andreopoulos B."/>
            <person name="Lipzen A."/>
            <person name="Chen C."/>
            <person name="Yanf M."/>
            <person name="Daum C."/>
            <person name="Ng V."/>
            <person name="Clum A."/>
            <person name="Steindorff A."/>
            <person name="Ohm R."/>
            <person name="Martin F."/>
            <person name="Silar P."/>
            <person name="Natvig D."/>
            <person name="Lalanne C."/>
            <person name="Gautier V."/>
            <person name="Ament-Velasquez S.L."/>
            <person name="Kruys A."/>
            <person name="Hutchinson M.I."/>
            <person name="Powell A.J."/>
            <person name="Barry K."/>
            <person name="Miller A.N."/>
            <person name="Grigoriev I.V."/>
            <person name="Debuchy R."/>
            <person name="Gladieux P."/>
            <person name="Thoren M.H."/>
            <person name="Johannesson H."/>
        </authorList>
    </citation>
    <scope>NUCLEOTIDE SEQUENCE</scope>
    <source>
        <strain evidence="1">CBS 958.72</strain>
    </source>
</reference>
<dbReference type="AlphaFoldDB" id="A0AAE0JTF7"/>
<reference evidence="1" key="1">
    <citation type="journal article" date="2023" name="Mol. Phylogenet. Evol.">
        <title>Genome-scale phylogeny and comparative genomics of the fungal order Sordariales.</title>
        <authorList>
            <person name="Hensen N."/>
            <person name="Bonometti L."/>
            <person name="Westerberg I."/>
            <person name="Brannstrom I.O."/>
            <person name="Guillou S."/>
            <person name="Cros-Aarteil S."/>
            <person name="Calhoun S."/>
            <person name="Haridas S."/>
            <person name="Kuo A."/>
            <person name="Mondo S."/>
            <person name="Pangilinan J."/>
            <person name="Riley R."/>
            <person name="LaButti K."/>
            <person name="Andreopoulos B."/>
            <person name="Lipzen A."/>
            <person name="Chen C."/>
            <person name="Yan M."/>
            <person name="Daum C."/>
            <person name="Ng V."/>
            <person name="Clum A."/>
            <person name="Steindorff A."/>
            <person name="Ohm R.A."/>
            <person name="Martin F."/>
            <person name="Silar P."/>
            <person name="Natvig D.O."/>
            <person name="Lalanne C."/>
            <person name="Gautier V."/>
            <person name="Ament-Velasquez S.L."/>
            <person name="Kruys A."/>
            <person name="Hutchinson M.I."/>
            <person name="Powell A.J."/>
            <person name="Barry K."/>
            <person name="Miller A.N."/>
            <person name="Grigoriev I.V."/>
            <person name="Debuchy R."/>
            <person name="Gladieux P."/>
            <person name="Hiltunen Thoren M."/>
            <person name="Johannesson H."/>
        </authorList>
    </citation>
    <scope>NUCLEOTIDE SEQUENCE</scope>
    <source>
        <strain evidence="1">CBS 958.72</strain>
    </source>
</reference>
<evidence type="ECO:0000313" key="1">
    <source>
        <dbReference type="EMBL" id="KAK3361549.1"/>
    </source>
</evidence>
<dbReference type="EMBL" id="JAULSN010000011">
    <property type="protein sequence ID" value="KAK3361549.1"/>
    <property type="molecule type" value="Genomic_DNA"/>
</dbReference>
<comment type="caution">
    <text evidence="1">The sequence shown here is derived from an EMBL/GenBank/DDBJ whole genome shotgun (WGS) entry which is preliminary data.</text>
</comment>
<sequence>MISPQPNSPLFRLPGELRNQIYTHLLGSRKTISVYRAAPPPPDAPPPPEPIDPLIARLLPLFLACKALSLEARTWFYSQNAFFFASASPRDWPARRNLNSLCRTFLDRIGPRNAEVIRHLCVPFPLEDPDAFDRWCEAPMELEGRLLFPGLAPRVPELRVIEFVKGVRVGMALETHLGRYDLGERRERRGLIRRIDEALREEFPKLEEVVVDVEDQADVVLGESGWVMRRACEVEETRWKVLSTLGRERVAVDEETAVLIPIPRRTRWKWKLMRGVGLNVSESERRKFLDDWRPLGR</sequence>
<dbReference type="PANTHER" id="PTHR42085">
    <property type="entry name" value="F-BOX DOMAIN-CONTAINING PROTEIN"/>
    <property type="match status" value="1"/>
</dbReference>
<dbReference type="PANTHER" id="PTHR42085:SF4">
    <property type="entry name" value="F-BOX DOMAIN-CONTAINING PROTEIN"/>
    <property type="match status" value="1"/>
</dbReference>
<organism evidence="1 2">
    <name type="scientific">Lasiosphaeria ovina</name>
    <dbReference type="NCBI Taxonomy" id="92902"/>
    <lineage>
        <taxon>Eukaryota</taxon>
        <taxon>Fungi</taxon>
        <taxon>Dikarya</taxon>
        <taxon>Ascomycota</taxon>
        <taxon>Pezizomycotina</taxon>
        <taxon>Sordariomycetes</taxon>
        <taxon>Sordariomycetidae</taxon>
        <taxon>Sordariales</taxon>
        <taxon>Lasiosphaeriaceae</taxon>
        <taxon>Lasiosphaeria</taxon>
    </lineage>
</organism>